<dbReference type="EMBL" id="KQ257451">
    <property type="protein sequence ID" value="KND04010.1"/>
    <property type="molecule type" value="Genomic_DNA"/>
</dbReference>
<comment type="subcellular location">
    <subcellularLocation>
        <location evidence="2">Cytoplasm</location>
    </subcellularLocation>
    <subcellularLocation>
        <location evidence="1">Nucleus</location>
    </subcellularLocation>
</comment>
<evidence type="ECO:0000256" key="3">
    <source>
        <dbReference type="ARBA" id="ARBA00022490"/>
    </source>
</evidence>
<evidence type="ECO:0000259" key="6">
    <source>
        <dbReference type="Pfam" id="PF10075"/>
    </source>
</evidence>
<dbReference type="OrthoDB" id="2119229at2759"/>
<dbReference type="GeneID" id="27685117"/>
<keyword evidence="4" id="KW-0736">Signalosome</keyword>
<protein>
    <recommendedName>
        <fullName evidence="6">CSN8/PSMD8/EIF3K domain-containing protein</fullName>
    </recommendedName>
</protein>
<keyword evidence="3" id="KW-0963">Cytoplasm</keyword>
<evidence type="ECO:0000256" key="4">
    <source>
        <dbReference type="ARBA" id="ARBA00022790"/>
    </source>
</evidence>
<dbReference type="OMA" id="EYVCALE"/>
<dbReference type="GO" id="GO:0008180">
    <property type="term" value="C:COP9 signalosome"/>
    <property type="evidence" value="ECO:0007669"/>
    <property type="project" value="UniProtKB-KW"/>
</dbReference>
<dbReference type="InterPro" id="IPR033205">
    <property type="entry name" value="COP9_CSN8"/>
</dbReference>
<keyword evidence="5" id="KW-0539">Nucleus</keyword>
<dbReference type="VEuPathDB" id="FungiDB:SPPG_01457"/>
<dbReference type="Pfam" id="PF10075">
    <property type="entry name" value="CSN8_PSD8_EIF3K"/>
    <property type="match status" value="1"/>
</dbReference>
<dbReference type="InterPro" id="IPR033464">
    <property type="entry name" value="CSN8_PSD8_EIF3K"/>
</dbReference>
<dbReference type="PANTHER" id="PTHR13339:SF0">
    <property type="entry name" value="COP9 SIGNALOSOME COMPLEX SUBUNIT 8"/>
    <property type="match status" value="1"/>
</dbReference>
<dbReference type="GO" id="GO:0010387">
    <property type="term" value="P:COP9 signalosome assembly"/>
    <property type="evidence" value="ECO:0007669"/>
    <property type="project" value="InterPro"/>
</dbReference>
<dbReference type="AlphaFoldDB" id="A0A0L0HSY0"/>
<sequence>MDEIYQCISKGDIPQLIALAEDLELRNSLVLSSPMDGPAGAVPSGNEPSLYSVLQLAHLIQNDLPAARLVAKRTPRDQQTPEFAAVTTVASHLWNRDLPSVYSAMASTQWSSILEVLVLRLRNAVQERTFALIANSYESISAVDAAALLGLGAPAEAMELAAKSGWDVDQAGGWLRPPGAKGDLRQHQGLANGKSLSAQGPGLEDVGSLAKMIVHLESF</sequence>
<dbReference type="STRING" id="645134.A0A0L0HSY0"/>
<keyword evidence="8" id="KW-1185">Reference proteome</keyword>
<dbReference type="GO" id="GO:0000338">
    <property type="term" value="P:protein deneddylation"/>
    <property type="evidence" value="ECO:0007669"/>
    <property type="project" value="InterPro"/>
</dbReference>
<feature type="domain" description="CSN8/PSMD8/EIF3K" evidence="6">
    <location>
        <begin position="47"/>
        <end position="175"/>
    </location>
</feature>
<evidence type="ECO:0000256" key="2">
    <source>
        <dbReference type="ARBA" id="ARBA00004496"/>
    </source>
</evidence>
<evidence type="ECO:0000256" key="5">
    <source>
        <dbReference type="ARBA" id="ARBA00023242"/>
    </source>
</evidence>
<evidence type="ECO:0000313" key="7">
    <source>
        <dbReference type="EMBL" id="KND04010.1"/>
    </source>
</evidence>
<dbReference type="eggNOG" id="KOG4414">
    <property type="taxonomic scope" value="Eukaryota"/>
</dbReference>
<dbReference type="PANTHER" id="PTHR13339">
    <property type="entry name" value="COP9 SIGNALOSOME COMPLEX SUBUNIT 8"/>
    <property type="match status" value="1"/>
</dbReference>
<evidence type="ECO:0000256" key="1">
    <source>
        <dbReference type="ARBA" id="ARBA00004123"/>
    </source>
</evidence>
<evidence type="ECO:0000313" key="8">
    <source>
        <dbReference type="Proteomes" id="UP000053201"/>
    </source>
</evidence>
<dbReference type="InParanoid" id="A0A0L0HSY0"/>
<proteinExistence type="predicted"/>
<name>A0A0L0HSY0_SPIPD</name>
<organism evidence="7 8">
    <name type="scientific">Spizellomyces punctatus (strain DAOM BR117)</name>
    <dbReference type="NCBI Taxonomy" id="645134"/>
    <lineage>
        <taxon>Eukaryota</taxon>
        <taxon>Fungi</taxon>
        <taxon>Fungi incertae sedis</taxon>
        <taxon>Chytridiomycota</taxon>
        <taxon>Chytridiomycota incertae sedis</taxon>
        <taxon>Chytridiomycetes</taxon>
        <taxon>Spizellomycetales</taxon>
        <taxon>Spizellomycetaceae</taxon>
        <taxon>Spizellomyces</taxon>
    </lineage>
</organism>
<dbReference type="RefSeq" id="XP_016612049.1">
    <property type="nucleotide sequence ID" value="XM_016749775.1"/>
</dbReference>
<reference evidence="7 8" key="1">
    <citation type="submission" date="2009-08" db="EMBL/GenBank/DDBJ databases">
        <title>The Genome Sequence of Spizellomyces punctatus strain DAOM BR117.</title>
        <authorList>
            <consortium name="The Broad Institute Genome Sequencing Platform"/>
            <person name="Russ C."/>
            <person name="Cuomo C."/>
            <person name="Shea T."/>
            <person name="Young S.K."/>
            <person name="Zeng Q."/>
            <person name="Koehrsen M."/>
            <person name="Haas B."/>
            <person name="Borodovsky M."/>
            <person name="Guigo R."/>
            <person name="Alvarado L."/>
            <person name="Berlin A."/>
            <person name="Bochicchio J."/>
            <person name="Borenstein D."/>
            <person name="Chapman S."/>
            <person name="Chen Z."/>
            <person name="Engels R."/>
            <person name="Freedman E."/>
            <person name="Gellesch M."/>
            <person name="Goldberg J."/>
            <person name="Griggs A."/>
            <person name="Gujja S."/>
            <person name="Heiman D."/>
            <person name="Hepburn T."/>
            <person name="Howarth C."/>
            <person name="Jen D."/>
            <person name="Larson L."/>
            <person name="Lewis B."/>
            <person name="Mehta T."/>
            <person name="Park D."/>
            <person name="Pearson M."/>
            <person name="Roberts A."/>
            <person name="Saif S."/>
            <person name="Shenoy N."/>
            <person name="Sisk P."/>
            <person name="Stolte C."/>
            <person name="Sykes S."/>
            <person name="Thomson T."/>
            <person name="Walk T."/>
            <person name="White J."/>
            <person name="Yandava C."/>
            <person name="Burger G."/>
            <person name="Gray M.W."/>
            <person name="Holland P.W.H."/>
            <person name="King N."/>
            <person name="Lang F.B.F."/>
            <person name="Roger A.J."/>
            <person name="Ruiz-Trillo I."/>
            <person name="Lander E."/>
            <person name="Nusbaum C."/>
        </authorList>
    </citation>
    <scope>NUCLEOTIDE SEQUENCE [LARGE SCALE GENOMIC DNA]</scope>
    <source>
        <strain evidence="7 8">DAOM BR117</strain>
    </source>
</reference>
<accession>A0A0L0HSY0</accession>
<dbReference type="GO" id="GO:0005737">
    <property type="term" value="C:cytoplasm"/>
    <property type="evidence" value="ECO:0007669"/>
    <property type="project" value="UniProtKB-SubCell"/>
</dbReference>
<dbReference type="Proteomes" id="UP000053201">
    <property type="component" value="Unassembled WGS sequence"/>
</dbReference>
<gene>
    <name evidence="7" type="ORF">SPPG_01457</name>
</gene>
<dbReference type="Gene3D" id="1.25.40.990">
    <property type="match status" value="1"/>
</dbReference>